<protein>
    <submittedName>
        <fullName evidence="1">Uncharacterized protein</fullName>
    </submittedName>
</protein>
<organism evidence="1 2">
    <name type="scientific">Micromonospora chokoriensis</name>
    <dbReference type="NCBI Taxonomy" id="356851"/>
    <lineage>
        <taxon>Bacteria</taxon>
        <taxon>Bacillati</taxon>
        <taxon>Actinomycetota</taxon>
        <taxon>Actinomycetes</taxon>
        <taxon>Micromonosporales</taxon>
        <taxon>Micromonosporaceae</taxon>
        <taxon>Micromonospora</taxon>
    </lineage>
</organism>
<proteinExistence type="predicted"/>
<dbReference type="Proteomes" id="UP000198224">
    <property type="component" value="Chromosome I"/>
</dbReference>
<dbReference type="AlphaFoldDB" id="A0A1C4UW87"/>
<name>A0A1C4UW87_9ACTN</name>
<reference evidence="2" key="1">
    <citation type="submission" date="2016-06" db="EMBL/GenBank/DDBJ databases">
        <authorList>
            <person name="Varghese N."/>
            <person name="Submissions Spin"/>
        </authorList>
    </citation>
    <scope>NUCLEOTIDE SEQUENCE [LARGE SCALE GENOMIC DNA]</scope>
    <source>
        <strain evidence="2">DSM 45160</strain>
    </source>
</reference>
<dbReference type="EMBL" id="LT607409">
    <property type="protein sequence ID" value="SCE75977.1"/>
    <property type="molecule type" value="Genomic_DNA"/>
</dbReference>
<dbReference type="RefSeq" id="WP_088986694.1">
    <property type="nucleotide sequence ID" value="NZ_LT607409.1"/>
</dbReference>
<evidence type="ECO:0000313" key="2">
    <source>
        <dbReference type="Proteomes" id="UP000198224"/>
    </source>
</evidence>
<gene>
    <name evidence="1" type="ORF">GA0070612_0812</name>
</gene>
<keyword evidence="2" id="KW-1185">Reference proteome</keyword>
<evidence type="ECO:0000313" key="1">
    <source>
        <dbReference type="EMBL" id="SCE75977.1"/>
    </source>
</evidence>
<sequence length="60" mass="6409">MAQPGEEPLLDPAASRLIVIGGDRFLADHVSTTTADPDTDATAARELAATWWDGAYRRPA</sequence>
<accession>A0A1C4UW87</accession>